<gene>
    <name evidence="2" type="ordered locus">NATL1_12311</name>
</gene>
<dbReference type="Proteomes" id="UP000002592">
    <property type="component" value="Chromosome"/>
</dbReference>
<keyword evidence="1" id="KW-0472">Membrane</keyword>
<organism evidence="2 3">
    <name type="scientific">Prochlorococcus marinus (strain NATL1A)</name>
    <dbReference type="NCBI Taxonomy" id="167555"/>
    <lineage>
        <taxon>Bacteria</taxon>
        <taxon>Bacillati</taxon>
        <taxon>Cyanobacteriota</taxon>
        <taxon>Cyanophyceae</taxon>
        <taxon>Synechococcales</taxon>
        <taxon>Prochlorococcaceae</taxon>
        <taxon>Prochlorococcus</taxon>
    </lineage>
</organism>
<protein>
    <submittedName>
        <fullName evidence="2">Uncharacterized protein</fullName>
    </submittedName>
</protein>
<dbReference type="EMBL" id="CP000553">
    <property type="protein sequence ID" value="ABM75789.1"/>
    <property type="molecule type" value="Genomic_DNA"/>
</dbReference>
<keyword evidence="1" id="KW-0812">Transmembrane</keyword>
<reference evidence="3" key="1">
    <citation type="journal article" date="2007" name="PLoS Genet.">
        <title>Patterns and implications of gene gain and loss in the evolution of Prochlorococcus.</title>
        <authorList>
            <person name="Kettler G.C."/>
            <person name="Martiny A.C."/>
            <person name="Huang K."/>
            <person name="Zucker J."/>
            <person name="Coleman M.L."/>
            <person name="Rodrigue S."/>
            <person name="Chen F."/>
            <person name="Lapidus A."/>
            <person name="Ferriera S."/>
            <person name="Johnson J."/>
            <person name="Steglich C."/>
            <person name="Church G.M."/>
            <person name="Richardson P."/>
            <person name="Chisholm S.W."/>
        </authorList>
    </citation>
    <scope>NUCLEOTIDE SEQUENCE [LARGE SCALE GENOMIC DNA]</scope>
    <source>
        <strain evidence="3">NATL1A</strain>
    </source>
</reference>
<feature type="transmembrane region" description="Helical" evidence="1">
    <location>
        <begin position="20"/>
        <end position="43"/>
    </location>
</feature>
<accession>A2C2S9</accession>
<dbReference type="AlphaFoldDB" id="A2C2S9"/>
<name>A2C2S9_PROM1</name>
<feature type="transmembrane region" description="Helical" evidence="1">
    <location>
        <begin position="49"/>
        <end position="72"/>
    </location>
</feature>
<sequence>MPEFYNPSNGHKVVVINWKVFLGAFLFGPIFFLCVGEIGHALANFAVGLFLWSFFLGWIVWIGYAVVSPKIVSEKWLKRGYKKE</sequence>
<proteinExistence type="predicted"/>
<dbReference type="RefSeq" id="WP_011823866.1">
    <property type="nucleotide sequence ID" value="NC_008819.1"/>
</dbReference>
<evidence type="ECO:0000256" key="1">
    <source>
        <dbReference type="SAM" id="Phobius"/>
    </source>
</evidence>
<dbReference type="HOGENOM" id="CLU_2524859_0_0_3"/>
<evidence type="ECO:0000313" key="2">
    <source>
        <dbReference type="EMBL" id="ABM75789.1"/>
    </source>
</evidence>
<dbReference type="KEGG" id="pme:NATL1_12311"/>
<keyword evidence="1" id="KW-1133">Transmembrane helix</keyword>
<evidence type="ECO:0000313" key="3">
    <source>
        <dbReference type="Proteomes" id="UP000002592"/>
    </source>
</evidence>